<dbReference type="AlphaFoldDB" id="A0A376BW13"/>
<proteinExistence type="predicted"/>
<evidence type="ECO:0008006" key="4">
    <source>
        <dbReference type="Google" id="ProtNLM"/>
    </source>
</evidence>
<protein>
    <recommendedName>
        <fullName evidence="4">Lipoprotein</fullName>
    </recommendedName>
</protein>
<feature type="chain" id="PRO_5016813805" description="Lipoprotein" evidence="1">
    <location>
        <begin position="20"/>
        <end position="86"/>
    </location>
</feature>
<keyword evidence="1" id="KW-0732">Signal</keyword>
<accession>A0A376BW13</accession>
<dbReference type="Proteomes" id="UP000254209">
    <property type="component" value="Unassembled WGS sequence"/>
</dbReference>
<evidence type="ECO:0000313" key="2">
    <source>
        <dbReference type="EMBL" id="SSY80534.1"/>
    </source>
</evidence>
<keyword evidence="3" id="KW-1185">Reference proteome</keyword>
<gene>
    <name evidence="2" type="ORF">NCTC10283_02094</name>
</gene>
<organism evidence="2 3">
    <name type="scientific">Alysiella crassa</name>
    <dbReference type="NCBI Taxonomy" id="153491"/>
    <lineage>
        <taxon>Bacteria</taxon>
        <taxon>Pseudomonadati</taxon>
        <taxon>Pseudomonadota</taxon>
        <taxon>Betaproteobacteria</taxon>
        <taxon>Neisseriales</taxon>
        <taxon>Neisseriaceae</taxon>
        <taxon>Alysiella</taxon>
    </lineage>
</organism>
<dbReference type="EMBL" id="UFSO01000003">
    <property type="protein sequence ID" value="SSY80534.1"/>
    <property type="molecule type" value="Genomic_DNA"/>
</dbReference>
<dbReference type="RefSeq" id="WP_115723690.1">
    <property type="nucleotide sequence ID" value="NZ_CP091519.2"/>
</dbReference>
<evidence type="ECO:0000256" key="1">
    <source>
        <dbReference type="SAM" id="SignalP"/>
    </source>
</evidence>
<reference evidence="2 3" key="1">
    <citation type="submission" date="2018-06" db="EMBL/GenBank/DDBJ databases">
        <authorList>
            <consortium name="Pathogen Informatics"/>
            <person name="Doyle S."/>
        </authorList>
    </citation>
    <scope>NUCLEOTIDE SEQUENCE [LARGE SCALE GENOMIC DNA]</scope>
    <source>
        <strain evidence="2 3">NCTC10283</strain>
    </source>
</reference>
<dbReference type="OrthoDB" id="9982706at2"/>
<feature type="signal peptide" evidence="1">
    <location>
        <begin position="1"/>
        <end position="19"/>
    </location>
</feature>
<evidence type="ECO:0000313" key="3">
    <source>
        <dbReference type="Proteomes" id="UP000254209"/>
    </source>
</evidence>
<dbReference type="PROSITE" id="PS51257">
    <property type="entry name" value="PROKAR_LIPOPROTEIN"/>
    <property type="match status" value="1"/>
</dbReference>
<name>A0A376BW13_9NEIS</name>
<sequence>MKKYLFMSMVLGLSACVVNTPSVSSNVVETSSDGTLMNIHALHCGFDCTNMAMQKAKEVCPKGFAVKNTQNGLHGNETSMIIRCEQ</sequence>